<reference evidence="1" key="1">
    <citation type="journal article" date="2020" name="Nature">
        <title>Giant virus diversity and host interactions through global metagenomics.</title>
        <authorList>
            <person name="Schulz F."/>
            <person name="Roux S."/>
            <person name="Paez-Espino D."/>
            <person name="Jungbluth S."/>
            <person name="Walsh D.A."/>
            <person name="Denef V.J."/>
            <person name="McMahon K.D."/>
            <person name="Konstantinidis K.T."/>
            <person name="Eloe-Fadrosh E.A."/>
            <person name="Kyrpides N.C."/>
            <person name="Woyke T."/>
        </authorList>
    </citation>
    <scope>NUCLEOTIDE SEQUENCE</scope>
    <source>
        <strain evidence="1">GVMAG-M-3300025860-20</strain>
    </source>
</reference>
<accession>A0A6C0J755</accession>
<evidence type="ECO:0000313" key="1">
    <source>
        <dbReference type="EMBL" id="QHU00546.1"/>
    </source>
</evidence>
<name>A0A6C0J755_9ZZZZ</name>
<dbReference type="EMBL" id="MN740328">
    <property type="protein sequence ID" value="QHU00546.1"/>
    <property type="molecule type" value="Genomic_DNA"/>
</dbReference>
<dbReference type="AlphaFoldDB" id="A0A6C0J755"/>
<sequence>MNGKYNYINNYNNIIITSCNNLEYIDVKKVDLININIDYNIQSGCKISISSNKSDNSQLFYLLEKLTSLSEFSSRNDFSFTVPLRCKKSKNIFLDFLQSYNYKGLSKSIKALRTIPSEATSIVYSMTNNKETVSIANNNVMNVTVNCYKYDILYQSFLRYILGTFNVIDKESLGLLYQYKLNTINISPEAILKMNTVSSEQIKLIYNNGYLEIHSCANFSEVTSHEWNHDESYICNVSGDKFRRAINIARLLGKVSLRIKDIYSPIIIQFVGPCGLTQIIYDTDVDVPY</sequence>
<proteinExistence type="predicted"/>
<dbReference type="PROSITE" id="PS51257">
    <property type="entry name" value="PROKAR_LIPOPROTEIN"/>
    <property type="match status" value="1"/>
</dbReference>
<organism evidence="1">
    <name type="scientific">viral metagenome</name>
    <dbReference type="NCBI Taxonomy" id="1070528"/>
    <lineage>
        <taxon>unclassified sequences</taxon>
        <taxon>metagenomes</taxon>
        <taxon>organismal metagenomes</taxon>
    </lineage>
</organism>
<protein>
    <submittedName>
        <fullName evidence="1">Uncharacterized protein</fullName>
    </submittedName>
</protein>